<feature type="region of interest" description="Disordered" evidence="1">
    <location>
        <begin position="1356"/>
        <end position="1409"/>
    </location>
</feature>
<gene>
    <name evidence="6" type="ORF">QSP1433_LOCUS5877</name>
</gene>
<dbReference type="SMART" id="SM00222">
    <property type="entry name" value="Sec7"/>
    <property type="match status" value="1"/>
</dbReference>
<evidence type="ECO:0000259" key="2">
    <source>
        <dbReference type="PROSITE" id="PS50003"/>
    </source>
</evidence>
<dbReference type="Pfam" id="PF00887">
    <property type="entry name" value="ACBP"/>
    <property type="match status" value="1"/>
</dbReference>
<dbReference type="InterPro" id="IPR035999">
    <property type="entry name" value="Sec7_dom_sf"/>
</dbReference>
<dbReference type="SUPFAM" id="SSF50729">
    <property type="entry name" value="PH domain-like"/>
    <property type="match status" value="1"/>
</dbReference>
<dbReference type="InterPro" id="IPR014352">
    <property type="entry name" value="FERM/acyl-CoA-bd_prot_sf"/>
</dbReference>
<sequence>MMHTLSSVVTEFLDQVTELKQYDYPSYRKNSFLDDDSKSDVGSVQDSEDGSVHGKGSIRSRSSLGESMQFMKKSLGKTFVMHNFREVEKQYLEEGPITDIQLLLRGQKCPVGYRKLFQVGKNQVADLTRGVAGKSVGLCYRRGGGDLAPITGVVLFHEGKDEFVPPGYEIIGTRVSGQFIADISLGTNESGRVFMCVCRGEGPPIVDFCVVQANHLELLPDEYGVIERTPLGYSAVLNSRTKSSACSLAILRDRSHLGMLLSYGVEDPLCDSQGEGSPRVWPLLPGVPLKPAPKGATFRTNLTPEDLASARSALPELGTLMVACYSYNIPCMIIALRYMERVILSGLIDFTPELDIGVALIKCAADCTELGLDILFCPAMKVIVAAIGQSTKGLHPLSIHFISKALARTSSFFKMLPVKLYASTVHHQRPHSHSFDGRRIGDESDETKHNILFELSTLSLEDLNFLLVCPTTVFDLVVRTAAASHTRAPNNTDAGETSAFDFIQDEIIPAILNNVCDMNDVMKVTDDAVKRLACFSSETVDFSQAIHEALCLKLPLNVHQRNAVMFLVWISQATSMRLNVPLRKGKIFNAEWNQKVAMLDLLRELVSITGTGGSFFTGHVFIYQVRRFTFNSIVHNSGDARRVTFVLPILSELWKSSRVHLKIEFAVVLEKIVLMILRDRHTTPSLRGDLLNHTVSWFGMHPGDLVEMFLNFENVPLVKNWKSFESLIETLCSLVDPNPRAFPLDVEEGDAAINREIQYDALASLVTLLRSLTDMSGSLRLKKTGDDKDPPFQEDVLACFREEVSCKTSEPRLSKNCSVRIRHQDRQQDIKILRQAFDISRTSGCHKCIKFLAAQNLLQETPSHIASFLHLYHDELDEREVGKYLGSSTVSGKSEVFMTQVRLEFTRALSFAGRSFEQCLRLFLEDGHFFLPGESQQVGLLLDAFAQCFVSENSNEFDKNDTDMIFLLSFSTVMLNTDLHNPAVQKKKKMTEEQFLKQISHIETGERISSKFGTKLYRSIAKNEIKMKAEKHMEVTPVVSATSPQPLTRADAQTFFQRSLVDAVACVKTILASNSMKWCLYHTKVTIESVRVMFEISWVHFYSVVTRILDNPKTFQLDIVALALDVLGHCICISLFLGMETERKAFATLMAKIHYLYSNKDKIKEQGIQSSVGLAKGQHLKDKWYKDVMEASCESENIIEVISQVHHLTACLKEMVGQRQNYDQLVAIQKRLEGGCCIVQYGRRFVREGVLLKRCRNNKFRKYYFFLFSDILLYASPKTLSTTKFHIHQVLELHTMKVRKTSARLGFEIQHPRKLFAVQALNDLDMHSWIRDIKNEIESVHRAQAFHVIPAASAGKSASFSSSSHSSSDTMETVATPPRRSRFSVVVERSSQMGDDFEEDDDDEDGIHDPKLFECDDDDDDDTFALVDNDGPSRGSAKRRMFNTLPKKQKDALEMEELSTEDNTSWLSSLHDQVGEIDAKVKGMDDGSLHKLFVLALRFAKPILTSTHDQYVATDEQKLLVYGFFKQSTRGDCQGEAPQMEPDWVAYSKFKVWESLQGTPKTVAKQKLLTVMNQIAPGWGDHASPVA</sequence>
<evidence type="ECO:0000259" key="4">
    <source>
        <dbReference type="PROSITE" id="PS51228"/>
    </source>
</evidence>
<dbReference type="InterPro" id="IPR011993">
    <property type="entry name" value="PH-like_dom_sf"/>
</dbReference>
<name>A0A7S2RQG1_9STRA</name>
<dbReference type="PROSITE" id="PS50003">
    <property type="entry name" value="PH_DOMAIN"/>
    <property type="match status" value="1"/>
</dbReference>
<dbReference type="PROSITE" id="PS50190">
    <property type="entry name" value="SEC7"/>
    <property type="match status" value="1"/>
</dbReference>
<dbReference type="Pfam" id="PF01369">
    <property type="entry name" value="Sec7"/>
    <property type="match status" value="1"/>
</dbReference>
<evidence type="ECO:0000313" key="6">
    <source>
        <dbReference type="EMBL" id="CAD9677667.1"/>
    </source>
</evidence>
<evidence type="ECO:0000256" key="1">
    <source>
        <dbReference type="SAM" id="MobiDB-lite"/>
    </source>
</evidence>
<dbReference type="InterPro" id="IPR001849">
    <property type="entry name" value="PH_domain"/>
</dbReference>
<dbReference type="Gene3D" id="1.10.220.20">
    <property type="match status" value="1"/>
</dbReference>
<evidence type="ECO:0000259" key="3">
    <source>
        <dbReference type="PROSITE" id="PS50190"/>
    </source>
</evidence>
<dbReference type="PANTHER" id="PTHR10663:SF395">
    <property type="entry name" value="SEC7 DOMAIN CONTAINING PROTEIN"/>
    <property type="match status" value="1"/>
</dbReference>
<dbReference type="SMART" id="SM00233">
    <property type="entry name" value="PH"/>
    <property type="match status" value="1"/>
</dbReference>
<dbReference type="Gene3D" id="2.30.29.30">
    <property type="entry name" value="Pleckstrin-homology domain (PH domain)/Phosphotyrosine-binding domain (PTB)"/>
    <property type="match status" value="1"/>
</dbReference>
<dbReference type="InterPro" id="IPR000582">
    <property type="entry name" value="Acyl-CoA-binding_protein"/>
</dbReference>
<dbReference type="Pfam" id="PF00169">
    <property type="entry name" value="PH"/>
    <property type="match status" value="1"/>
</dbReference>
<dbReference type="PROSITE" id="PS51498">
    <property type="entry name" value="MABP"/>
    <property type="match status" value="1"/>
</dbReference>
<dbReference type="InterPro" id="IPR035984">
    <property type="entry name" value="Acyl-CoA-binding_sf"/>
</dbReference>
<dbReference type="GO" id="GO:0000062">
    <property type="term" value="F:fatty-acyl-CoA binding"/>
    <property type="evidence" value="ECO:0007669"/>
    <property type="project" value="InterPro"/>
</dbReference>
<proteinExistence type="predicted"/>
<dbReference type="SUPFAM" id="SSF47027">
    <property type="entry name" value="Acyl-CoA binding protein"/>
    <property type="match status" value="1"/>
</dbReference>
<evidence type="ECO:0000259" key="5">
    <source>
        <dbReference type="PROSITE" id="PS51498"/>
    </source>
</evidence>
<dbReference type="GO" id="GO:0005737">
    <property type="term" value="C:cytoplasm"/>
    <property type="evidence" value="ECO:0007669"/>
    <property type="project" value="UniProtKB-ARBA"/>
</dbReference>
<dbReference type="PROSITE" id="PS51228">
    <property type="entry name" value="ACB_2"/>
    <property type="match status" value="1"/>
</dbReference>
<accession>A0A7S2RQG1</accession>
<feature type="domain" description="SEC7" evidence="3">
    <location>
        <begin position="847"/>
        <end position="1023"/>
    </location>
</feature>
<dbReference type="Gene3D" id="1.10.1000.11">
    <property type="entry name" value="Arf Nucleotide-binding Site Opener,domain 2"/>
    <property type="match status" value="1"/>
</dbReference>
<dbReference type="GO" id="GO:0005085">
    <property type="term" value="F:guanyl-nucleotide exchange factor activity"/>
    <property type="evidence" value="ECO:0007669"/>
    <property type="project" value="InterPro"/>
</dbReference>
<feature type="region of interest" description="Disordered" evidence="1">
    <location>
        <begin position="36"/>
        <end position="60"/>
    </location>
</feature>
<dbReference type="GO" id="GO:0032012">
    <property type="term" value="P:regulation of ARF protein signal transduction"/>
    <property type="evidence" value="ECO:0007669"/>
    <property type="project" value="InterPro"/>
</dbReference>
<feature type="compositionally biased region" description="Low complexity" evidence="1">
    <location>
        <begin position="1356"/>
        <end position="1368"/>
    </location>
</feature>
<dbReference type="InterPro" id="IPR023394">
    <property type="entry name" value="Sec7_C_sf"/>
</dbReference>
<dbReference type="SUPFAM" id="SSF48425">
    <property type="entry name" value="Sec7 domain"/>
    <property type="match status" value="1"/>
</dbReference>
<dbReference type="Gene3D" id="2.100.10.50">
    <property type="match status" value="1"/>
</dbReference>
<dbReference type="EMBL" id="HBHK01009487">
    <property type="protein sequence ID" value="CAD9677667.1"/>
    <property type="molecule type" value="Transcribed_RNA"/>
</dbReference>
<dbReference type="PANTHER" id="PTHR10663">
    <property type="entry name" value="GUANYL-NUCLEOTIDE EXCHANGE FACTOR"/>
    <property type="match status" value="1"/>
</dbReference>
<protein>
    <recommendedName>
        <fullName evidence="7">SEC7 domain-containing protein</fullName>
    </recommendedName>
</protein>
<organism evidence="6">
    <name type="scientific">Mucochytrium quahogii</name>
    <dbReference type="NCBI Taxonomy" id="96639"/>
    <lineage>
        <taxon>Eukaryota</taxon>
        <taxon>Sar</taxon>
        <taxon>Stramenopiles</taxon>
        <taxon>Bigyra</taxon>
        <taxon>Labyrinthulomycetes</taxon>
        <taxon>Thraustochytrida</taxon>
        <taxon>Thraustochytriidae</taxon>
        <taxon>Mucochytrium</taxon>
    </lineage>
</organism>
<feature type="compositionally biased region" description="Acidic residues" evidence="1">
    <location>
        <begin position="1395"/>
        <end position="1406"/>
    </location>
</feature>
<feature type="domain" description="ACB" evidence="4">
    <location>
        <begin position="1489"/>
        <end position="1581"/>
    </location>
</feature>
<feature type="domain" description="PH" evidence="2">
    <location>
        <begin position="1244"/>
        <end position="1338"/>
    </location>
</feature>
<dbReference type="InterPro" id="IPR000904">
    <property type="entry name" value="Sec7_dom"/>
</dbReference>
<dbReference type="InterPro" id="IPR023341">
    <property type="entry name" value="MABP"/>
</dbReference>
<reference evidence="6" key="1">
    <citation type="submission" date="2021-01" db="EMBL/GenBank/DDBJ databases">
        <authorList>
            <person name="Corre E."/>
            <person name="Pelletier E."/>
            <person name="Niang G."/>
            <person name="Scheremetjew M."/>
            <person name="Finn R."/>
            <person name="Kale V."/>
            <person name="Holt S."/>
            <person name="Cochrane G."/>
            <person name="Meng A."/>
            <person name="Brown T."/>
            <person name="Cohen L."/>
        </authorList>
    </citation>
    <scope>NUCLEOTIDE SEQUENCE</scope>
    <source>
        <strain evidence="6">NY070348D</strain>
    </source>
</reference>
<dbReference type="Gene3D" id="1.20.80.10">
    <property type="match status" value="1"/>
</dbReference>
<feature type="domain" description="MABP" evidence="5">
    <location>
        <begin position="94"/>
        <end position="254"/>
    </location>
</feature>
<evidence type="ECO:0008006" key="7">
    <source>
        <dbReference type="Google" id="ProtNLM"/>
    </source>
</evidence>